<reference evidence="3" key="1">
    <citation type="submission" date="2020-06" db="EMBL/GenBank/DDBJ databases">
        <authorList>
            <person name="Li T."/>
            <person name="Hu X."/>
            <person name="Zhang T."/>
            <person name="Song X."/>
            <person name="Zhang H."/>
            <person name="Dai N."/>
            <person name="Sheng W."/>
            <person name="Hou X."/>
            <person name="Wei L."/>
        </authorList>
    </citation>
    <scope>NUCLEOTIDE SEQUENCE</scope>
    <source>
        <strain evidence="3">3651</strain>
        <tissue evidence="3">Leaf</tissue>
    </source>
</reference>
<accession>A0AAE1Y7N0</accession>
<evidence type="ECO:0000259" key="2">
    <source>
        <dbReference type="Pfam" id="PF12776"/>
    </source>
</evidence>
<dbReference type="InterPro" id="IPR045026">
    <property type="entry name" value="LIMYB"/>
</dbReference>
<keyword evidence="4" id="KW-1185">Reference proteome</keyword>
<feature type="region of interest" description="Disordered" evidence="1">
    <location>
        <begin position="157"/>
        <end position="188"/>
    </location>
</feature>
<protein>
    <recommendedName>
        <fullName evidence="2">Myb/SANT-like domain-containing protein</fullName>
    </recommendedName>
</protein>
<evidence type="ECO:0000256" key="1">
    <source>
        <dbReference type="SAM" id="MobiDB-lite"/>
    </source>
</evidence>
<dbReference type="PANTHER" id="PTHR47584">
    <property type="match status" value="1"/>
</dbReference>
<evidence type="ECO:0000313" key="3">
    <source>
        <dbReference type="EMBL" id="KAK4424859.1"/>
    </source>
</evidence>
<dbReference type="AlphaFoldDB" id="A0AAE1Y7N0"/>
<comment type="caution">
    <text evidence="3">The sequence shown here is derived from an EMBL/GenBank/DDBJ whole genome shotgun (WGS) entry which is preliminary data.</text>
</comment>
<dbReference type="InterPro" id="IPR024752">
    <property type="entry name" value="Myb/SANT-like_dom"/>
</dbReference>
<sequence length="239" mass="27560">MAANEQNILVPALPAPPLPAVPPPPPQCHYFYNARWTKRHDNAFVQALYYQAMKGHRQLSRTPNMHSLNHARRVVNACFNFNFKYIVFKRRLERPRLRFTTFKSILEAPGVVWDRHRNIVLFEEDRWNELVEGNAFVNAYRFSGEPDWNELSAIFSTDEPEEGPNDPVDISSDEAESGGEIAEGTDESTISDEYLPSSLLLALSQQPRTLTSVSQFHRNQQKAFCLTRLIFRSQNHRIC</sequence>
<proteinExistence type="predicted"/>
<dbReference type="Proteomes" id="UP001293254">
    <property type="component" value="Unassembled WGS sequence"/>
</dbReference>
<reference evidence="3" key="2">
    <citation type="journal article" date="2024" name="Plant">
        <title>Genomic evolution and insights into agronomic trait innovations of Sesamum species.</title>
        <authorList>
            <person name="Miao H."/>
            <person name="Wang L."/>
            <person name="Qu L."/>
            <person name="Liu H."/>
            <person name="Sun Y."/>
            <person name="Le M."/>
            <person name="Wang Q."/>
            <person name="Wei S."/>
            <person name="Zheng Y."/>
            <person name="Lin W."/>
            <person name="Duan Y."/>
            <person name="Cao H."/>
            <person name="Xiong S."/>
            <person name="Wang X."/>
            <person name="Wei L."/>
            <person name="Li C."/>
            <person name="Ma Q."/>
            <person name="Ju M."/>
            <person name="Zhao R."/>
            <person name="Li G."/>
            <person name="Mu C."/>
            <person name="Tian Q."/>
            <person name="Mei H."/>
            <person name="Zhang T."/>
            <person name="Gao T."/>
            <person name="Zhang H."/>
        </authorList>
    </citation>
    <scope>NUCLEOTIDE SEQUENCE</scope>
    <source>
        <strain evidence="3">3651</strain>
    </source>
</reference>
<evidence type="ECO:0000313" key="4">
    <source>
        <dbReference type="Proteomes" id="UP001293254"/>
    </source>
</evidence>
<feature type="compositionally biased region" description="Acidic residues" evidence="1">
    <location>
        <begin position="171"/>
        <end position="188"/>
    </location>
</feature>
<dbReference type="Pfam" id="PF12776">
    <property type="entry name" value="Myb_DNA-bind_3"/>
    <property type="match status" value="1"/>
</dbReference>
<dbReference type="PANTHER" id="PTHR47584:SF14">
    <property type="entry name" value="L10-INTERACTING MYB DOMAIN-CONTAINING PROTEIN-LIKE"/>
    <property type="match status" value="1"/>
</dbReference>
<gene>
    <name evidence="3" type="ORF">Salat_1679500</name>
</gene>
<organism evidence="3 4">
    <name type="scientific">Sesamum alatum</name>
    <dbReference type="NCBI Taxonomy" id="300844"/>
    <lineage>
        <taxon>Eukaryota</taxon>
        <taxon>Viridiplantae</taxon>
        <taxon>Streptophyta</taxon>
        <taxon>Embryophyta</taxon>
        <taxon>Tracheophyta</taxon>
        <taxon>Spermatophyta</taxon>
        <taxon>Magnoliopsida</taxon>
        <taxon>eudicotyledons</taxon>
        <taxon>Gunneridae</taxon>
        <taxon>Pentapetalae</taxon>
        <taxon>asterids</taxon>
        <taxon>lamiids</taxon>
        <taxon>Lamiales</taxon>
        <taxon>Pedaliaceae</taxon>
        <taxon>Sesamum</taxon>
    </lineage>
</organism>
<name>A0AAE1Y7N0_9LAMI</name>
<feature type="domain" description="Myb/SANT-like" evidence="2">
    <location>
        <begin position="35"/>
        <end position="129"/>
    </location>
</feature>
<dbReference type="EMBL" id="JACGWO010000006">
    <property type="protein sequence ID" value="KAK4424859.1"/>
    <property type="molecule type" value="Genomic_DNA"/>
</dbReference>